<dbReference type="NCBIfam" id="NF004681">
    <property type="entry name" value="PRK06023.1"/>
    <property type="match status" value="1"/>
</dbReference>
<dbReference type="InterPro" id="IPR001753">
    <property type="entry name" value="Enoyl-CoA_hydra/iso"/>
</dbReference>
<organism evidence="4 5">
    <name type="scientific">Roseibium algae</name>
    <dbReference type="NCBI Taxonomy" id="3123038"/>
    <lineage>
        <taxon>Bacteria</taxon>
        <taxon>Pseudomonadati</taxon>
        <taxon>Pseudomonadota</taxon>
        <taxon>Alphaproteobacteria</taxon>
        <taxon>Hyphomicrobiales</taxon>
        <taxon>Stappiaceae</taxon>
        <taxon>Roseibium</taxon>
    </lineage>
</organism>
<comment type="caution">
    <text evidence="4">The sequence shown here is derived from an EMBL/GenBank/DDBJ whole genome shotgun (WGS) entry which is preliminary data.</text>
</comment>
<dbReference type="EMBL" id="JBAKIA010000002">
    <property type="protein sequence ID" value="MEJ8473397.1"/>
    <property type="molecule type" value="Genomic_DNA"/>
</dbReference>
<dbReference type="PANTHER" id="PTHR43684">
    <property type="match status" value="1"/>
</dbReference>
<keyword evidence="5" id="KW-1185">Reference proteome</keyword>
<comment type="subcellular location">
    <subcellularLocation>
        <location evidence="1">Peroxisome</location>
    </subcellularLocation>
</comment>
<keyword evidence="2" id="KW-0576">Peroxisome</keyword>
<keyword evidence="3" id="KW-0413">Isomerase</keyword>
<dbReference type="CDD" id="cd06558">
    <property type="entry name" value="crotonase-like"/>
    <property type="match status" value="1"/>
</dbReference>
<evidence type="ECO:0000256" key="1">
    <source>
        <dbReference type="ARBA" id="ARBA00004275"/>
    </source>
</evidence>
<dbReference type="SUPFAM" id="SSF52096">
    <property type="entry name" value="ClpP/crotonase"/>
    <property type="match status" value="1"/>
</dbReference>
<evidence type="ECO:0000256" key="3">
    <source>
        <dbReference type="ARBA" id="ARBA00023235"/>
    </source>
</evidence>
<reference evidence="4 5" key="1">
    <citation type="submission" date="2024-02" db="EMBL/GenBank/DDBJ databases">
        <title>Roseibium algae sp. nov., isolated from marine alga (Grateloupia sp.), showing potential in myo-inositol conversion.</title>
        <authorList>
            <person name="Wang Y."/>
        </authorList>
    </citation>
    <scope>NUCLEOTIDE SEQUENCE [LARGE SCALE GENOMIC DNA]</scope>
    <source>
        <strain evidence="4 5">H3510</strain>
    </source>
</reference>
<name>A0ABU8THK6_9HYPH</name>
<dbReference type="Gene3D" id="3.90.226.10">
    <property type="entry name" value="2-enoyl-CoA Hydratase, Chain A, domain 1"/>
    <property type="match status" value="1"/>
</dbReference>
<dbReference type="Proteomes" id="UP001385499">
    <property type="component" value="Unassembled WGS sequence"/>
</dbReference>
<evidence type="ECO:0000256" key="2">
    <source>
        <dbReference type="ARBA" id="ARBA00023140"/>
    </source>
</evidence>
<dbReference type="Pfam" id="PF00378">
    <property type="entry name" value="ECH_1"/>
    <property type="match status" value="1"/>
</dbReference>
<gene>
    <name evidence="4" type="ORF">V6575_04810</name>
</gene>
<dbReference type="InterPro" id="IPR029045">
    <property type="entry name" value="ClpP/crotonase-like_dom_sf"/>
</dbReference>
<protein>
    <submittedName>
        <fullName evidence="4">Crotonase/enoyl-CoA hydratase family protein</fullName>
    </submittedName>
</protein>
<dbReference type="PANTHER" id="PTHR43684:SF1">
    <property type="entry name" value="ENOYL-COA DELTA ISOMERASE 2"/>
    <property type="match status" value="1"/>
</dbReference>
<dbReference type="InterPro" id="IPR051053">
    <property type="entry name" value="ECH/Chromodomain_protein"/>
</dbReference>
<proteinExistence type="predicted"/>
<sequence>MIQLSLEEGVSTLRLDRADKKNALTGAMYTVLAEALESGNSNDDVRCHLVCGQPGVFTAGNDIADFLQFAGDGDLSGTPVLRFLKALALNEKPLVAAVDGLAIGIGTTLLMHCDMVFASPGATFKTPFVDLGLVPEAGSSLLAPQIMGPTLAFELLCLGETFDAKRAQKAGLVNHIEDDVETTAMACVRTIAAKPAQAMQASRNLLKGDRSQLLQRVEEEARIFGERLLDPETIAVFQAFMTKNTKC</sequence>
<accession>A0ABU8THK6</accession>
<dbReference type="RefSeq" id="WP_340272978.1">
    <property type="nucleotide sequence ID" value="NZ_JBAKIA010000002.1"/>
</dbReference>
<evidence type="ECO:0000313" key="5">
    <source>
        <dbReference type="Proteomes" id="UP001385499"/>
    </source>
</evidence>
<evidence type="ECO:0000313" key="4">
    <source>
        <dbReference type="EMBL" id="MEJ8473397.1"/>
    </source>
</evidence>